<dbReference type="GO" id="GO:0005737">
    <property type="term" value="C:cytoplasm"/>
    <property type="evidence" value="ECO:0007669"/>
    <property type="project" value="TreeGrafter"/>
</dbReference>
<dbReference type="InterPro" id="IPR015813">
    <property type="entry name" value="Pyrv/PenolPyrv_kinase-like_dom"/>
</dbReference>
<dbReference type="InterPro" id="IPR005000">
    <property type="entry name" value="Aldolase/citrate-lyase_domain"/>
</dbReference>
<dbReference type="InterPro" id="IPR050251">
    <property type="entry name" value="HpcH-HpaI_aldolase"/>
</dbReference>
<dbReference type="GO" id="GO:0046872">
    <property type="term" value="F:metal ion binding"/>
    <property type="evidence" value="ECO:0007669"/>
    <property type="project" value="UniProtKB-KW"/>
</dbReference>
<dbReference type="SUPFAM" id="SSF51621">
    <property type="entry name" value="Phosphoenolpyruvate/pyruvate domain"/>
    <property type="match status" value="1"/>
</dbReference>
<accession>A0A4R5PPM4</accession>
<evidence type="ECO:0000256" key="3">
    <source>
        <dbReference type="ARBA" id="ARBA00023239"/>
    </source>
</evidence>
<evidence type="ECO:0000313" key="6">
    <source>
        <dbReference type="Proteomes" id="UP000295131"/>
    </source>
</evidence>
<evidence type="ECO:0000259" key="4">
    <source>
        <dbReference type="Pfam" id="PF03328"/>
    </source>
</evidence>
<evidence type="ECO:0000256" key="2">
    <source>
        <dbReference type="ARBA" id="ARBA00022723"/>
    </source>
</evidence>
<organism evidence="5 6">
    <name type="scientific">Pseudohoeflea suaedae</name>
    <dbReference type="NCBI Taxonomy" id="877384"/>
    <lineage>
        <taxon>Bacteria</taxon>
        <taxon>Pseudomonadati</taxon>
        <taxon>Pseudomonadota</taxon>
        <taxon>Alphaproteobacteria</taxon>
        <taxon>Hyphomicrobiales</taxon>
        <taxon>Rhizobiaceae</taxon>
        <taxon>Pseudohoeflea</taxon>
    </lineage>
</organism>
<gene>
    <name evidence="5" type="ORF">E2A64_08140</name>
</gene>
<dbReference type="InterPro" id="IPR040442">
    <property type="entry name" value="Pyrv_kinase-like_dom_sf"/>
</dbReference>
<evidence type="ECO:0000256" key="1">
    <source>
        <dbReference type="ARBA" id="ARBA00005568"/>
    </source>
</evidence>
<dbReference type="PANTHER" id="PTHR30502:SF0">
    <property type="entry name" value="PHOSPHOENOLPYRUVATE CARBOXYLASE FAMILY PROTEIN"/>
    <property type="match status" value="1"/>
</dbReference>
<dbReference type="Proteomes" id="UP000295131">
    <property type="component" value="Unassembled WGS sequence"/>
</dbReference>
<dbReference type="GO" id="GO:0016832">
    <property type="term" value="F:aldehyde-lyase activity"/>
    <property type="evidence" value="ECO:0007669"/>
    <property type="project" value="TreeGrafter"/>
</dbReference>
<name>A0A4R5PPM4_9HYPH</name>
<protein>
    <submittedName>
        <fullName evidence="5">2,4-dihydroxyhept-2-ene-1,7-dioic acid aldolase</fullName>
    </submittedName>
</protein>
<feature type="domain" description="HpcH/HpaI aldolase/citrate lyase" evidence="4">
    <location>
        <begin position="17"/>
        <end position="213"/>
    </location>
</feature>
<keyword evidence="2" id="KW-0479">Metal-binding</keyword>
<comment type="caution">
    <text evidence="5">The sequence shown here is derived from an EMBL/GenBank/DDBJ whole genome shotgun (WGS) entry which is preliminary data.</text>
</comment>
<evidence type="ECO:0000313" key="5">
    <source>
        <dbReference type="EMBL" id="TDH39042.1"/>
    </source>
</evidence>
<dbReference type="PANTHER" id="PTHR30502">
    <property type="entry name" value="2-KETO-3-DEOXY-L-RHAMNONATE ALDOLASE"/>
    <property type="match status" value="1"/>
</dbReference>
<comment type="similarity">
    <text evidence="1">Belongs to the HpcH/HpaI aldolase family.</text>
</comment>
<keyword evidence="3" id="KW-0456">Lyase</keyword>
<dbReference type="EMBL" id="SMSI01000001">
    <property type="protein sequence ID" value="TDH39042.1"/>
    <property type="molecule type" value="Genomic_DNA"/>
</dbReference>
<dbReference type="Pfam" id="PF03328">
    <property type="entry name" value="HpcH_HpaI"/>
    <property type="match status" value="1"/>
</dbReference>
<dbReference type="OrthoDB" id="9802624at2"/>
<proteinExistence type="inferred from homology"/>
<dbReference type="AlphaFoldDB" id="A0A4R5PPM4"/>
<dbReference type="Gene3D" id="3.20.20.60">
    <property type="entry name" value="Phosphoenolpyruvate-binding domains"/>
    <property type="match status" value="1"/>
</dbReference>
<keyword evidence="6" id="KW-1185">Reference proteome</keyword>
<sequence length="253" mass="27018">MLLNPRLAQPEPLFVAWSSYPAAGMPARMAHAGFDAVVIDMQHGMHTETSALREPLEIMAAGKPPILRIPVGRFDLASRGLDAGFEAVIAPMINTLEDARAFVAAMKYPPLGERSWGPLQALNLHREHTAGTYFKSANAQTLAIAMIETMAAVEIYEEILAIEGIDGLFVGPSDLSISWSGGKEMNPFLPEMQDFIAGIARSCTEAGKLSAIYANSAESAIAAARMGYRMITATNDDVLIQTGADAILGAVRG</sequence>
<reference evidence="5 6" key="1">
    <citation type="journal article" date="2013" name="Int. J. Syst. Evol. Microbiol.">
        <title>Hoeflea suaedae sp. nov., an endophytic bacterium isolated from the root of the halophyte Suaeda maritima.</title>
        <authorList>
            <person name="Chung E.J."/>
            <person name="Park J.A."/>
            <person name="Pramanik P."/>
            <person name="Bibi F."/>
            <person name="Jeon C.O."/>
            <person name="Chung Y.R."/>
        </authorList>
    </citation>
    <scope>NUCLEOTIDE SEQUENCE [LARGE SCALE GENOMIC DNA]</scope>
    <source>
        <strain evidence="5 6">YC6898</strain>
    </source>
</reference>
<dbReference type="RefSeq" id="WP_133283875.1">
    <property type="nucleotide sequence ID" value="NZ_SMSI01000001.1"/>
</dbReference>